<evidence type="ECO:0000313" key="2">
    <source>
        <dbReference type="Proteomes" id="UP001165960"/>
    </source>
</evidence>
<feature type="non-terminal residue" evidence="1">
    <location>
        <position position="83"/>
    </location>
</feature>
<dbReference type="EMBL" id="QTSX02006544">
    <property type="protein sequence ID" value="KAJ9053216.1"/>
    <property type="molecule type" value="Genomic_DNA"/>
</dbReference>
<accession>A0ACC2RT31</accession>
<comment type="caution">
    <text evidence="1">The sequence shown here is derived from an EMBL/GenBank/DDBJ whole genome shotgun (WGS) entry which is preliminary data.</text>
</comment>
<gene>
    <name evidence="1" type="ORF">DSO57_1026439</name>
</gene>
<name>A0ACC2RT31_9FUNG</name>
<evidence type="ECO:0000313" key="1">
    <source>
        <dbReference type="EMBL" id="KAJ9053216.1"/>
    </source>
</evidence>
<keyword evidence="2" id="KW-1185">Reference proteome</keyword>
<organism evidence="1 2">
    <name type="scientific">Entomophthora muscae</name>
    <dbReference type="NCBI Taxonomy" id="34485"/>
    <lineage>
        <taxon>Eukaryota</taxon>
        <taxon>Fungi</taxon>
        <taxon>Fungi incertae sedis</taxon>
        <taxon>Zoopagomycota</taxon>
        <taxon>Entomophthoromycotina</taxon>
        <taxon>Entomophthoromycetes</taxon>
        <taxon>Entomophthorales</taxon>
        <taxon>Entomophthoraceae</taxon>
        <taxon>Entomophthora</taxon>
    </lineage>
</organism>
<reference evidence="1" key="1">
    <citation type="submission" date="2022-04" db="EMBL/GenBank/DDBJ databases">
        <title>Genome of the entomopathogenic fungus Entomophthora muscae.</title>
        <authorList>
            <person name="Elya C."/>
            <person name="Lovett B.R."/>
            <person name="Lee E."/>
            <person name="Macias A.M."/>
            <person name="Hajek A.E."/>
            <person name="De Bivort B.L."/>
            <person name="Kasson M.T."/>
            <person name="De Fine Licht H.H."/>
            <person name="Stajich J.E."/>
        </authorList>
    </citation>
    <scope>NUCLEOTIDE SEQUENCE</scope>
    <source>
        <strain evidence="1">Berkeley</strain>
    </source>
</reference>
<dbReference type="Proteomes" id="UP001165960">
    <property type="component" value="Unassembled WGS sequence"/>
</dbReference>
<sequence>MSFLPKELSHLVFQEIKACAFNFALKANPRLASNLKSFVIKISRRVLLDVVPRSQTQHLLASQASCFNRGFKEDAVNQRGAYK</sequence>
<protein>
    <submittedName>
        <fullName evidence="1">Uncharacterized protein</fullName>
    </submittedName>
</protein>
<proteinExistence type="predicted"/>